<evidence type="ECO:0000313" key="1">
    <source>
        <dbReference type="EnsemblPlants" id="MELO3C028405.2.1"/>
    </source>
</evidence>
<dbReference type="Gramene" id="MELO3C028405.2.1">
    <property type="protein sequence ID" value="MELO3C028405.2.1"/>
    <property type="gene ID" value="MELO3C028405.2"/>
</dbReference>
<sequence length="31" mass="3600">MGEDEDEDPFGCNICEKMKMKILLVATQVRR</sequence>
<organism evidence="1">
    <name type="scientific">Cucumis melo</name>
    <name type="common">Muskmelon</name>
    <dbReference type="NCBI Taxonomy" id="3656"/>
    <lineage>
        <taxon>Eukaryota</taxon>
        <taxon>Viridiplantae</taxon>
        <taxon>Streptophyta</taxon>
        <taxon>Embryophyta</taxon>
        <taxon>Tracheophyta</taxon>
        <taxon>Spermatophyta</taxon>
        <taxon>Magnoliopsida</taxon>
        <taxon>eudicotyledons</taxon>
        <taxon>Gunneridae</taxon>
        <taxon>Pentapetalae</taxon>
        <taxon>rosids</taxon>
        <taxon>fabids</taxon>
        <taxon>Cucurbitales</taxon>
        <taxon>Cucurbitaceae</taxon>
        <taxon>Benincaseae</taxon>
        <taxon>Cucumis</taxon>
    </lineage>
</organism>
<dbReference type="AlphaFoldDB" id="A0A9I9E461"/>
<accession>A0A9I9E461</accession>
<protein>
    <submittedName>
        <fullName evidence="1">Uncharacterized protein</fullName>
    </submittedName>
</protein>
<reference evidence="1" key="1">
    <citation type="submission" date="2023-03" db="UniProtKB">
        <authorList>
            <consortium name="EnsemblPlants"/>
        </authorList>
    </citation>
    <scope>IDENTIFICATION</scope>
</reference>
<proteinExistence type="predicted"/>
<dbReference type="EnsemblPlants" id="MELO3C028405.2.1">
    <property type="protein sequence ID" value="MELO3C028405.2.1"/>
    <property type="gene ID" value="MELO3C028405.2"/>
</dbReference>
<name>A0A9I9E461_CUCME</name>